<reference evidence="2 3" key="1">
    <citation type="journal article" date="2020" name="Fungal Divers.">
        <title>Resolving the Mortierellaceae phylogeny through synthesis of multi-gene phylogenetics and phylogenomics.</title>
        <authorList>
            <person name="Vandepol N."/>
            <person name="Liber J."/>
            <person name="Desiro A."/>
            <person name="Na H."/>
            <person name="Kennedy M."/>
            <person name="Barry K."/>
            <person name="Grigoriev I.V."/>
            <person name="Miller A.N."/>
            <person name="O'Donnell K."/>
            <person name="Stajich J.E."/>
            <person name="Bonito G."/>
        </authorList>
    </citation>
    <scope>NUCLEOTIDE SEQUENCE [LARGE SCALE GENOMIC DNA]</scope>
    <source>
        <strain evidence="2 3">AD045</strain>
    </source>
</reference>
<evidence type="ECO:0000313" key="2">
    <source>
        <dbReference type="EMBL" id="KAG0271250.1"/>
    </source>
</evidence>
<evidence type="ECO:0000256" key="1">
    <source>
        <dbReference type="SAM" id="Phobius"/>
    </source>
</evidence>
<keyword evidence="1" id="KW-1133">Transmembrane helix</keyword>
<keyword evidence="1" id="KW-0472">Membrane</keyword>
<proteinExistence type="predicted"/>
<dbReference type="EMBL" id="JAAAIM010002818">
    <property type="protein sequence ID" value="KAG0271250.1"/>
    <property type="molecule type" value="Genomic_DNA"/>
</dbReference>
<feature type="transmembrane region" description="Helical" evidence="1">
    <location>
        <begin position="12"/>
        <end position="34"/>
    </location>
</feature>
<evidence type="ECO:0000313" key="3">
    <source>
        <dbReference type="Proteomes" id="UP001194696"/>
    </source>
</evidence>
<organism evidence="2 3">
    <name type="scientific">Linnemannia gamsii</name>
    <dbReference type="NCBI Taxonomy" id="64522"/>
    <lineage>
        <taxon>Eukaryota</taxon>
        <taxon>Fungi</taxon>
        <taxon>Fungi incertae sedis</taxon>
        <taxon>Mucoromycota</taxon>
        <taxon>Mortierellomycotina</taxon>
        <taxon>Mortierellomycetes</taxon>
        <taxon>Mortierellales</taxon>
        <taxon>Mortierellaceae</taxon>
        <taxon>Linnemannia</taxon>
    </lineage>
</organism>
<comment type="caution">
    <text evidence="2">The sequence shown here is derived from an EMBL/GenBank/DDBJ whole genome shotgun (WGS) entry which is preliminary data.</text>
</comment>
<keyword evidence="3" id="KW-1185">Reference proteome</keyword>
<name>A0ABQ7JH15_9FUNG</name>
<sequence length="65" mass="7167">GVQHHDHTYFPPAPPTICVCGSFTFAYTIASFAYSRGPKSQLISVTHRLPSTCSVPFTRRVTRGL</sequence>
<protein>
    <submittedName>
        <fullName evidence="2">Uncharacterized protein</fullName>
    </submittedName>
</protein>
<accession>A0ABQ7JH15</accession>
<keyword evidence="1" id="KW-0812">Transmembrane</keyword>
<feature type="non-terminal residue" evidence="2">
    <location>
        <position position="1"/>
    </location>
</feature>
<gene>
    <name evidence="2" type="ORF">BGZ96_005908</name>
</gene>
<feature type="non-terminal residue" evidence="2">
    <location>
        <position position="65"/>
    </location>
</feature>
<dbReference type="Proteomes" id="UP001194696">
    <property type="component" value="Unassembled WGS sequence"/>
</dbReference>